<evidence type="ECO:0000313" key="2">
    <source>
        <dbReference type="EMBL" id="SEB70470.1"/>
    </source>
</evidence>
<sequence>MNSSPGLKVVVIGATGNVGTSVIDALSRESAIAEIIGVARRPSNWNPSHTTFLTADAAHDDMNEVVRGADVVVHLAWLFQPTHRPQHTWTNNVLGAIRVFEAAAAESVPAVVYASSVAAYSPGPSDRKVDEKWPTHGWPAAAYPREKAYLERWLDTYETRHPSIRVVRMRPGFIFKRESATSQRRLFLGPLLPRRLVRPDRIPLVPFVNDLRVQVLHTEDAAAAYAAAVVNPVHGAFNLAAEPPVDGAFLAQAFGARGVRVAPFIVRSAVAVGWHLHLIPASPGLFETVLQIPLMDCSRARDELSWTPRHSPQETLDEFLLGVHDGAGLPTPPLHPDTTANRLREFATGVGQQA</sequence>
<reference evidence="3" key="1">
    <citation type="submission" date="2016-10" db="EMBL/GenBank/DDBJ databases">
        <authorList>
            <person name="Varghese N."/>
            <person name="Submissions S."/>
        </authorList>
    </citation>
    <scope>NUCLEOTIDE SEQUENCE [LARGE SCALE GENOMIC DNA]</scope>
    <source>
        <strain evidence="3">DSM 44498</strain>
    </source>
</reference>
<name>A0A1H4LIB5_9NOCA</name>
<feature type="domain" description="NAD-dependent epimerase/dehydratase" evidence="1">
    <location>
        <begin position="9"/>
        <end position="238"/>
    </location>
</feature>
<dbReference type="OrthoDB" id="3338687at2"/>
<dbReference type="SUPFAM" id="SSF51735">
    <property type="entry name" value="NAD(P)-binding Rossmann-fold domains"/>
    <property type="match status" value="1"/>
</dbReference>
<dbReference type="PANTHER" id="PTHR48079">
    <property type="entry name" value="PROTEIN YEEZ"/>
    <property type="match status" value="1"/>
</dbReference>
<dbReference type="GO" id="GO:0004029">
    <property type="term" value="F:aldehyde dehydrogenase (NAD+) activity"/>
    <property type="evidence" value="ECO:0007669"/>
    <property type="project" value="TreeGrafter"/>
</dbReference>
<proteinExistence type="predicted"/>
<dbReference type="Gene3D" id="3.40.50.720">
    <property type="entry name" value="NAD(P)-binding Rossmann-like Domain"/>
    <property type="match status" value="1"/>
</dbReference>
<organism evidence="2 3">
    <name type="scientific">Rhodococcus koreensis</name>
    <dbReference type="NCBI Taxonomy" id="99653"/>
    <lineage>
        <taxon>Bacteria</taxon>
        <taxon>Bacillati</taxon>
        <taxon>Actinomycetota</taxon>
        <taxon>Actinomycetes</taxon>
        <taxon>Mycobacteriales</taxon>
        <taxon>Nocardiaceae</taxon>
        <taxon>Rhodococcus</taxon>
    </lineage>
</organism>
<dbReference type="InterPro" id="IPR036291">
    <property type="entry name" value="NAD(P)-bd_dom_sf"/>
</dbReference>
<dbReference type="PANTHER" id="PTHR48079:SF6">
    <property type="entry name" value="NAD(P)-BINDING DOMAIN-CONTAINING PROTEIN-RELATED"/>
    <property type="match status" value="1"/>
</dbReference>
<evidence type="ECO:0000313" key="3">
    <source>
        <dbReference type="Proteomes" id="UP000183561"/>
    </source>
</evidence>
<evidence type="ECO:0000259" key="1">
    <source>
        <dbReference type="Pfam" id="PF01370"/>
    </source>
</evidence>
<gene>
    <name evidence="2" type="ORF">SAMN04490239_1304</name>
</gene>
<protein>
    <submittedName>
        <fullName evidence="2">Nucleoside-diphosphate-sugar epimerase</fullName>
    </submittedName>
</protein>
<keyword evidence="3" id="KW-1185">Reference proteome</keyword>
<dbReference type="AlphaFoldDB" id="A0A1H4LIB5"/>
<dbReference type="InterPro" id="IPR051783">
    <property type="entry name" value="NAD(P)-dependent_oxidoreduct"/>
</dbReference>
<dbReference type="InterPro" id="IPR001509">
    <property type="entry name" value="Epimerase_deHydtase"/>
</dbReference>
<accession>A0A1H4LIB5</accession>
<dbReference type="Proteomes" id="UP000183561">
    <property type="component" value="Unassembled WGS sequence"/>
</dbReference>
<dbReference type="Pfam" id="PF01370">
    <property type="entry name" value="Epimerase"/>
    <property type="match status" value="1"/>
</dbReference>
<dbReference type="GO" id="GO:0005737">
    <property type="term" value="C:cytoplasm"/>
    <property type="evidence" value="ECO:0007669"/>
    <property type="project" value="TreeGrafter"/>
</dbReference>
<dbReference type="EMBL" id="FNSV01000005">
    <property type="protein sequence ID" value="SEB70470.1"/>
    <property type="molecule type" value="Genomic_DNA"/>
</dbReference>
<dbReference type="RefSeq" id="WP_072943869.1">
    <property type="nucleotide sequence ID" value="NZ_FNSV01000005.1"/>
</dbReference>